<feature type="domain" description="DUF4097" evidence="1">
    <location>
        <begin position="182"/>
        <end position="261"/>
    </location>
</feature>
<protein>
    <recommendedName>
        <fullName evidence="1">DUF4097 domain-containing protein</fullName>
    </recommendedName>
</protein>
<gene>
    <name evidence="2" type="ORF">E1269_18135</name>
</gene>
<accession>A0A4R5D6L0</accession>
<sequence length="281" mass="27719">MSDIITKTFPADGPIRLSIEQRSGDVEVTAADTAEVTVRLHPSGPGGDELADRTTVEYRPGALRVEVPRSTSLIGRSPSVDIVVTVPAGSAASVQSGSGDIRLLGPLADVSGKAGSGAVSVQSAADVRLTTGSGDVTVDDCAGAAVRTGSGDIRIRRLSGSVDLESGSGAIDVDGTVGDGRMSAASGDVTIGSVAGRVGVTTASGDITVREAVEGDITAGTASGGVTVGLAAGTAAKLDVSSITGSVRSDLDPADAPAETDRTLLLAVTTVSGSIRLHRAG</sequence>
<evidence type="ECO:0000259" key="1">
    <source>
        <dbReference type="Pfam" id="PF13349"/>
    </source>
</evidence>
<dbReference type="InParanoid" id="A0A4R5D6L0"/>
<feature type="domain" description="DUF4097" evidence="1">
    <location>
        <begin position="16"/>
        <end position="176"/>
    </location>
</feature>
<dbReference type="AlphaFoldDB" id="A0A4R5D6L0"/>
<keyword evidence="3" id="KW-1185">Reference proteome</keyword>
<proteinExistence type="predicted"/>
<dbReference type="RefSeq" id="WP_131897059.1">
    <property type="nucleotide sequence ID" value="NZ_SMKZ01000026.1"/>
</dbReference>
<dbReference type="Proteomes" id="UP000294739">
    <property type="component" value="Unassembled WGS sequence"/>
</dbReference>
<dbReference type="Pfam" id="PF13349">
    <property type="entry name" value="DUF4097"/>
    <property type="match status" value="2"/>
</dbReference>
<evidence type="ECO:0000313" key="3">
    <source>
        <dbReference type="Proteomes" id="UP000294739"/>
    </source>
</evidence>
<dbReference type="OrthoDB" id="9810998at2"/>
<dbReference type="InterPro" id="IPR025164">
    <property type="entry name" value="Toastrack_DUF4097"/>
</dbReference>
<name>A0A4R5D6L0_9ACTN</name>
<evidence type="ECO:0000313" key="2">
    <source>
        <dbReference type="EMBL" id="TDE08227.1"/>
    </source>
</evidence>
<dbReference type="EMBL" id="SMKZ01000026">
    <property type="protein sequence ID" value="TDE08227.1"/>
    <property type="molecule type" value="Genomic_DNA"/>
</dbReference>
<reference evidence="2 3" key="1">
    <citation type="submission" date="2019-03" db="EMBL/GenBank/DDBJ databases">
        <title>Draft genome sequences of novel Actinobacteria.</title>
        <authorList>
            <person name="Sahin N."/>
            <person name="Ay H."/>
            <person name="Saygin H."/>
        </authorList>
    </citation>
    <scope>NUCLEOTIDE SEQUENCE [LARGE SCALE GENOMIC DNA]</scope>
    <source>
        <strain evidence="2 3">5K138</strain>
    </source>
</reference>
<comment type="caution">
    <text evidence="2">The sequence shown here is derived from an EMBL/GenBank/DDBJ whole genome shotgun (WGS) entry which is preliminary data.</text>
</comment>
<organism evidence="2 3">
    <name type="scientific">Jiangella asiatica</name>
    <dbReference type="NCBI Taxonomy" id="2530372"/>
    <lineage>
        <taxon>Bacteria</taxon>
        <taxon>Bacillati</taxon>
        <taxon>Actinomycetota</taxon>
        <taxon>Actinomycetes</taxon>
        <taxon>Jiangellales</taxon>
        <taxon>Jiangellaceae</taxon>
        <taxon>Jiangella</taxon>
    </lineage>
</organism>